<dbReference type="PROSITE" id="PS51143">
    <property type="entry name" value="MT_A70"/>
    <property type="match status" value="1"/>
</dbReference>
<organism evidence="3 4">
    <name type="scientific">Phtheirospermum japonicum</name>
    <dbReference type="NCBI Taxonomy" id="374723"/>
    <lineage>
        <taxon>Eukaryota</taxon>
        <taxon>Viridiplantae</taxon>
        <taxon>Streptophyta</taxon>
        <taxon>Embryophyta</taxon>
        <taxon>Tracheophyta</taxon>
        <taxon>Spermatophyta</taxon>
        <taxon>Magnoliopsida</taxon>
        <taxon>eudicotyledons</taxon>
        <taxon>Gunneridae</taxon>
        <taxon>Pentapetalae</taxon>
        <taxon>asterids</taxon>
        <taxon>lamiids</taxon>
        <taxon>Lamiales</taxon>
        <taxon>Orobanchaceae</taxon>
        <taxon>Orobanchaceae incertae sedis</taxon>
        <taxon>Phtheirospermum</taxon>
    </lineage>
</organism>
<dbReference type="GO" id="GO:0008168">
    <property type="term" value="F:methyltransferase activity"/>
    <property type="evidence" value="ECO:0007669"/>
    <property type="project" value="UniProtKB-KW"/>
</dbReference>
<gene>
    <name evidence="3" type="ORF">PHJA_002891100</name>
</gene>
<evidence type="ECO:0000313" key="3">
    <source>
        <dbReference type="EMBL" id="GFQ07470.1"/>
    </source>
</evidence>
<dbReference type="AlphaFoldDB" id="A0A830D892"/>
<accession>A0A830D892</accession>
<dbReference type="PANTHER" id="PTHR12829:SF4">
    <property type="entry name" value="N(6)-ADENINE-SPECIFIC METHYLTRANSFERASE METTL4"/>
    <property type="match status" value="1"/>
</dbReference>
<proteinExistence type="inferred from homology"/>
<comment type="similarity">
    <text evidence="1">Belongs to the MT-A70-like family.</text>
</comment>
<dbReference type="InterPro" id="IPR007757">
    <property type="entry name" value="MT-A70-like"/>
</dbReference>
<reference evidence="3" key="1">
    <citation type="submission" date="2020-07" db="EMBL/GenBank/DDBJ databases">
        <title>Ethylene signaling mediates host invasion by parasitic plants.</title>
        <authorList>
            <person name="Yoshida S."/>
        </authorList>
    </citation>
    <scope>NUCLEOTIDE SEQUENCE</scope>
    <source>
        <strain evidence="3">Okayama</strain>
    </source>
</reference>
<dbReference type="GO" id="GO:0032259">
    <property type="term" value="P:methylation"/>
    <property type="evidence" value="ECO:0007669"/>
    <property type="project" value="UniProtKB-KW"/>
</dbReference>
<comment type="caution">
    <text evidence="3">The sequence shown here is derived from an EMBL/GenBank/DDBJ whole genome shotgun (WGS) entry which is preliminary data.</text>
</comment>
<keyword evidence="3" id="KW-0489">Methyltransferase</keyword>
<protein>
    <submittedName>
        <fullName evidence="3">Methyltransferase-like protein 2</fullName>
    </submittedName>
</protein>
<evidence type="ECO:0000256" key="1">
    <source>
        <dbReference type="PROSITE-ProRule" id="PRU00489"/>
    </source>
</evidence>
<feature type="region of interest" description="Disordered" evidence="2">
    <location>
        <begin position="67"/>
        <end position="91"/>
    </location>
</feature>
<dbReference type="GO" id="GO:0005634">
    <property type="term" value="C:nucleus"/>
    <property type="evidence" value="ECO:0007669"/>
    <property type="project" value="TreeGrafter"/>
</dbReference>
<dbReference type="PANTHER" id="PTHR12829">
    <property type="entry name" value="N6-ADENOSINE-METHYLTRANSFERASE"/>
    <property type="match status" value="1"/>
</dbReference>
<keyword evidence="3" id="KW-0808">Transferase</keyword>
<evidence type="ECO:0000256" key="2">
    <source>
        <dbReference type="SAM" id="MobiDB-lite"/>
    </source>
</evidence>
<dbReference type="OrthoDB" id="61116at2759"/>
<sequence length="407" mass="47068">MDKPLPEMTASVSDDQLSAFLKSGIYRFNDANAFFINPVRVLNRSYTRFRVSASTYYTRFFPSLNLPPGNHSNAPNNSNKRKRREKEKKKAQTLNWREQMADRRHQEVRLALLKAHETLLGASQLLETLRDLRNDGEKCNVESISQGTELNFVELWSVWQAPCYEIVLKHHEDDTTLENAVFDNHIANEGSDDIEAELLDHKYRTLPNRYFLSLPIKQLTHSDGALVALWVTNREKLRNFVENELFPKWGVKHAATLYWLKVNADGFLISELDLFHHRPYECLLLGFSHGKLFYGLLDATIADFLERDDFREFIIRTSDTDKVEQSDELRADHLVGRPKTLTTAPKSHRSEPFTRSAGNCSGSAYAGALSCSLCPCYTRWMSRLMGRRGSVKSKEWRAVEMERVFWR</sequence>
<name>A0A830D892_9LAMI</name>
<dbReference type="EMBL" id="BMAC01001517">
    <property type="protein sequence ID" value="GFQ07470.1"/>
    <property type="molecule type" value="Genomic_DNA"/>
</dbReference>
<feature type="compositionally biased region" description="Basic residues" evidence="2">
    <location>
        <begin position="79"/>
        <end position="91"/>
    </location>
</feature>
<dbReference type="Pfam" id="PF05063">
    <property type="entry name" value="MT-A70"/>
    <property type="match status" value="1"/>
</dbReference>
<keyword evidence="4" id="KW-1185">Reference proteome</keyword>
<dbReference type="Proteomes" id="UP000653305">
    <property type="component" value="Unassembled WGS sequence"/>
</dbReference>
<evidence type="ECO:0000313" key="4">
    <source>
        <dbReference type="Proteomes" id="UP000653305"/>
    </source>
</evidence>